<comment type="caution">
    <text evidence="2">The sequence shown here is derived from an EMBL/GenBank/DDBJ whole genome shotgun (WGS) entry which is preliminary data.</text>
</comment>
<organism evidence="2 3">
    <name type="scientific">Dioszegia hungarica</name>
    <dbReference type="NCBI Taxonomy" id="4972"/>
    <lineage>
        <taxon>Eukaryota</taxon>
        <taxon>Fungi</taxon>
        <taxon>Dikarya</taxon>
        <taxon>Basidiomycota</taxon>
        <taxon>Agaricomycotina</taxon>
        <taxon>Tremellomycetes</taxon>
        <taxon>Tremellales</taxon>
        <taxon>Bulleribasidiaceae</taxon>
        <taxon>Dioszegia</taxon>
    </lineage>
</organism>
<dbReference type="EMBL" id="JAKWFO010000005">
    <property type="protein sequence ID" value="KAI9635464.1"/>
    <property type="molecule type" value="Genomic_DNA"/>
</dbReference>
<evidence type="ECO:0000256" key="1">
    <source>
        <dbReference type="SAM" id="MobiDB-lite"/>
    </source>
</evidence>
<sequence>MSSEDESGRIEDYGTAVQASLVVLLADSHKWMALKLLARHHEQLDEPTTIFHPTTTPAAKAKAEATDDSNYLQSLLTLTREAGASMQSDEIRFAFNDRIAEFTLPVSVEEGGAGDSDRPWPAYTMTVDLDSRDVNVALESDLRTVLNLIPYEMTPSERGSIELYTRVATKGLMQAMVAGPLSVEQTADRSADDLIDVLMIEAALLNIGEGSQNDAREAGDQSETEMTASES</sequence>
<dbReference type="RefSeq" id="XP_052945241.1">
    <property type="nucleotide sequence ID" value="XM_053088597.1"/>
</dbReference>
<dbReference type="Proteomes" id="UP001164286">
    <property type="component" value="Unassembled WGS sequence"/>
</dbReference>
<keyword evidence="3" id="KW-1185">Reference proteome</keyword>
<evidence type="ECO:0000313" key="2">
    <source>
        <dbReference type="EMBL" id="KAI9635464.1"/>
    </source>
</evidence>
<evidence type="ECO:0000313" key="3">
    <source>
        <dbReference type="Proteomes" id="UP001164286"/>
    </source>
</evidence>
<feature type="region of interest" description="Disordered" evidence="1">
    <location>
        <begin position="209"/>
        <end position="231"/>
    </location>
</feature>
<dbReference type="GeneID" id="77727802"/>
<reference evidence="2" key="1">
    <citation type="journal article" date="2022" name="G3 (Bethesda)">
        <title>High quality genome of the basidiomycete yeast Dioszegia hungarica PDD-24b-2 isolated from cloud water.</title>
        <authorList>
            <person name="Jarrige D."/>
            <person name="Haridas S."/>
            <person name="Bleykasten-Grosshans C."/>
            <person name="Joly M."/>
            <person name="Nadalig T."/>
            <person name="Sancelme M."/>
            <person name="Vuilleumier S."/>
            <person name="Grigoriev I.V."/>
            <person name="Amato P."/>
            <person name="Bringel F."/>
        </authorList>
    </citation>
    <scope>NUCLEOTIDE SEQUENCE</scope>
    <source>
        <strain evidence="2">PDD-24b-2</strain>
    </source>
</reference>
<gene>
    <name evidence="2" type="ORF">MKK02DRAFT_32879</name>
</gene>
<accession>A0AA38H9U1</accession>
<dbReference type="AlphaFoldDB" id="A0AA38H9U1"/>
<proteinExistence type="predicted"/>
<protein>
    <submittedName>
        <fullName evidence="2">Uncharacterized protein</fullName>
    </submittedName>
</protein>
<name>A0AA38H9U1_9TREE</name>